<feature type="transmembrane region" description="Helical" evidence="1">
    <location>
        <begin position="425"/>
        <end position="443"/>
    </location>
</feature>
<protein>
    <recommendedName>
        <fullName evidence="4">O-Antigen ligase</fullName>
    </recommendedName>
</protein>
<feature type="transmembrane region" description="Helical" evidence="1">
    <location>
        <begin position="449"/>
        <end position="466"/>
    </location>
</feature>
<feature type="transmembrane region" description="Helical" evidence="1">
    <location>
        <begin position="313"/>
        <end position="334"/>
    </location>
</feature>
<feature type="transmembrane region" description="Helical" evidence="1">
    <location>
        <begin position="125"/>
        <end position="147"/>
    </location>
</feature>
<evidence type="ECO:0000313" key="3">
    <source>
        <dbReference type="Proteomes" id="UP000185924"/>
    </source>
</evidence>
<dbReference type="EMBL" id="FTNM01000006">
    <property type="protein sequence ID" value="SIR42436.1"/>
    <property type="molecule type" value="Genomic_DNA"/>
</dbReference>
<feature type="transmembrane region" description="Helical" evidence="1">
    <location>
        <begin position="278"/>
        <end position="307"/>
    </location>
</feature>
<dbReference type="STRING" id="1077936.SAMN05421545_3568"/>
<feature type="transmembrane region" description="Helical" evidence="1">
    <location>
        <begin position="341"/>
        <end position="360"/>
    </location>
</feature>
<keyword evidence="1" id="KW-0812">Transmembrane</keyword>
<evidence type="ECO:0000313" key="2">
    <source>
        <dbReference type="EMBL" id="SIR42436.1"/>
    </source>
</evidence>
<keyword evidence="1" id="KW-0472">Membrane</keyword>
<feature type="transmembrane region" description="Helical" evidence="1">
    <location>
        <begin position="153"/>
        <end position="175"/>
    </location>
</feature>
<feature type="transmembrane region" description="Helical" evidence="1">
    <location>
        <begin position="393"/>
        <end position="413"/>
    </location>
</feature>
<feature type="transmembrane region" description="Helical" evidence="1">
    <location>
        <begin position="251"/>
        <end position="271"/>
    </location>
</feature>
<evidence type="ECO:0000256" key="1">
    <source>
        <dbReference type="SAM" id="Phobius"/>
    </source>
</evidence>
<gene>
    <name evidence="2" type="ORF">SAMN05421545_3568</name>
</gene>
<sequence length="477" mass="54117">MEVLEAKDSPLSSGWRISQLLLSVVLSFVTAQCIYLICSLSIITGYTILTLVLAFLAFSRYKMFLVNFYCWSVLYQNALIAYSSGLIADSNIFSILHGTNFYITTLLFILLSLRSLNFVLKSTLFTTSFFVMVLLSIFCGAGVYLYGFKNSFVYFRLFSMVFMMFWIGAFFSSFTTERNFRLILKTLLSLTLISIVGQFIFPELFLTLMNDVDYYSLKGDASSMEEVIQLLHSNTYFNISSFGEAVRAPGFIKSFISSAYFVICLSILLYWNKNIYMVLLSFLIMSVCVASKGAFIGFFFFVVLYYLNKKFKFNIQAALFILLFLWLPLVAIGYSTNNEHLIGFVSGLSYLDTVGNGLGFSGNLSDIRLASYSGVPLPDQGYWTRFYNGSESALGVLFSSLGIFSLIYLYLLFRHLFKIYPVLKDNNLDYIALLSIVMVFQGIFQEEAFSPYAFGMVLFVAGYYFFNSLDEAPESAN</sequence>
<keyword evidence="1" id="KW-1133">Transmembrane helix</keyword>
<organism evidence="2 3">
    <name type="scientific">Pontibacter lucknowensis</name>
    <dbReference type="NCBI Taxonomy" id="1077936"/>
    <lineage>
        <taxon>Bacteria</taxon>
        <taxon>Pseudomonadati</taxon>
        <taxon>Bacteroidota</taxon>
        <taxon>Cytophagia</taxon>
        <taxon>Cytophagales</taxon>
        <taxon>Hymenobacteraceae</taxon>
        <taxon>Pontibacter</taxon>
    </lineage>
</organism>
<reference evidence="3" key="1">
    <citation type="submission" date="2017-01" db="EMBL/GenBank/DDBJ databases">
        <authorList>
            <person name="Varghese N."/>
            <person name="Submissions S."/>
        </authorList>
    </citation>
    <scope>NUCLEOTIDE SEQUENCE [LARGE SCALE GENOMIC DNA]</scope>
    <source>
        <strain evidence="3">DM9</strain>
    </source>
</reference>
<proteinExistence type="predicted"/>
<dbReference type="Proteomes" id="UP000185924">
    <property type="component" value="Unassembled WGS sequence"/>
</dbReference>
<feature type="transmembrane region" description="Helical" evidence="1">
    <location>
        <begin position="68"/>
        <end position="88"/>
    </location>
</feature>
<feature type="transmembrane region" description="Helical" evidence="1">
    <location>
        <begin position="43"/>
        <end position="61"/>
    </location>
</feature>
<feature type="transmembrane region" description="Helical" evidence="1">
    <location>
        <begin position="182"/>
        <end position="201"/>
    </location>
</feature>
<dbReference type="AlphaFoldDB" id="A0A1N7ATT5"/>
<feature type="transmembrane region" description="Helical" evidence="1">
    <location>
        <begin position="94"/>
        <end position="113"/>
    </location>
</feature>
<evidence type="ECO:0008006" key="4">
    <source>
        <dbReference type="Google" id="ProtNLM"/>
    </source>
</evidence>
<accession>A0A1N7ATT5</accession>
<keyword evidence="3" id="KW-1185">Reference proteome</keyword>
<name>A0A1N7ATT5_9BACT</name>